<dbReference type="EMBL" id="BPLQ01003002">
    <property type="protein sequence ID" value="GIX97044.1"/>
    <property type="molecule type" value="Genomic_DNA"/>
</dbReference>
<keyword evidence="2" id="KW-1185">Reference proteome</keyword>
<proteinExistence type="predicted"/>
<dbReference type="AlphaFoldDB" id="A0AAV4PIW7"/>
<accession>A0AAV4PIW7</accession>
<gene>
    <name evidence="1" type="ORF">CDAR_95131</name>
</gene>
<dbReference type="Proteomes" id="UP001054837">
    <property type="component" value="Unassembled WGS sequence"/>
</dbReference>
<comment type="caution">
    <text evidence="1">The sequence shown here is derived from an EMBL/GenBank/DDBJ whole genome shotgun (WGS) entry which is preliminary data.</text>
</comment>
<name>A0AAV4PIW7_9ARAC</name>
<sequence length="87" mass="9491">MTRIKIGAPATNSIPEIKLECLPTAIHLPATDRSASPVDPAAPLRAFPKSIDRFICQGDVSHSGKGRKKKPEKMSDLWKAILHLHAL</sequence>
<organism evidence="1 2">
    <name type="scientific">Caerostris darwini</name>
    <dbReference type="NCBI Taxonomy" id="1538125"/>
    <lineage>
        <taxon>Eukaryota</taxon>
        <taxon>Metazoa</taxon>
        <taxon>Ecdysozoa</taxon>
        <taxon>Arthropoda</taxon>
        <taxon>Chelicerata</taxon>
        <taxon>Arachnida</taxon>
        <taxon>Araneae</taxon>
        <taxon>Araneomorphae</taxon>
        <taxon>Entelegynae</taxon>
        <taxon>Araneoidea</taxon>
        <taxon>Araneidae</taxon>
        <taxon>Caerostris</taxon>
    </lineage>
</organism>
<reference evidence="1 2" key="1">
    <citation type="submission" date="2021-06" db="EMBL/GenBank/DDBJ databases">
        <title>Caerostris darwini draft genome.</title>
        <authorList>
            <person name="Kono N."/>
            <person name="Arakawa K."/>
        </authorList>
    </citation>
    <scope>NUCLEOTIDE SEQUENCE [LARGE SCALE GENOMIC DNA]</scope>
</reference>
<evidence type="ECO:0000313" key="1">
    <source>
        <dbReference type="EMBL" id="GIX97044.1"/>
    </source>
</evidence>
<evidence type="ECO:0000313" key="2">
    <source>
        <dbReference type="Proteomes" id="UP001054837"/>
    </source>
</evidence>
<protein>
    <submittedName>
        <fullName evidence="1">Uncharacterized protein</fullName>
    </submittedName>
</protein>